<protein>
    <submittedName>
        <fullName evidence="1">Uncharacterized protein</fullName>
    </submittedName>
</protein>
<evidence type="ECO:0000313" key="2">
    <source>
        <dbReference type="Proteomes" id="UP001196413"/>
    </source>
</evidence>
<organism evidence="1 2">
    <name type="scientific">Parelaphostrongylus tenuis</name>
    <name type="common">Meningeal worm</name>
    <dbReference type="NCBI Taxonomy" id="148309"/>
    <lineage>
        <taxon>Eukaryota</taxon>
        <taxon>Metazoa</taxon>
        <taxon>Ecdysozoa</taxon>
        <taxon>Nematoda</taxon>
        <taxon>Chromadorea</taxon>
        <taxon>Rhabditida</taxon>
        <taxon>Rhabditina</taxon>
        <taxon>Rhabditomorpha</taxon>
        <taxon>Strongyloidea</taxon>
        <taxon>Metastrongylidae</taxon>
        <taxon>Parelaphostrongylus</taxon>
    </lineage>
</organism>
<reference evidence="1" key="1">
    <citation type="submission" date="2021-06" db="EMBL/GenBank/DDBJ databases">
        <title>Parelaphostrongylus tenuis whole genome reference sequence.</title>
        <authorList>
            <person name="Garwood T.J."/>
            <person name="Larsen P.A."/>
            <person name="Fountain-Jones N.M."/>
            <person name="Garbe J.R."/>
            <person name="Macchietto M.G."/>
            <person name="Kania S.A."/>
            <person name="Gerhold R.W."/>
            <person name="Richards J.E."/>
            <person name="Wolf T.M."/>
        </authorList>
    </citation>
    <scope>NUCLEOTIDE SEQUENCE</scope>
    <source>
        <strain evidence="1">MNPRO001-30</strain>
        <tissue evidence="1">Meninges</tissue>
    </source>
</reference>
<dbReference type="Proteomes" id="UP001196413">
    <property type="component" value="Unassembled WGS sequence"/>
</dbReference>
<dbReference type="AlphaFoldDB" id="A0AAD5QGZ3"/>
<dbReference type="EMBL" id="JAHQIW010001108">
    <property type="protein sequence ID" value="KAJ1351568.1"/>
    <property type="molecule type" value="Genomic_DNA"/>
</dbReference>
<accession>A0AAD5QGZ3</accession>
<evidence type="ECO:0000313" key="1">
    <source>
        <dbReference type="EMBL" id="KAJ1351568.1"/>
    </source>
</evidence>
<keyword evidence="2" id="KW-1185">Reference proteome</keyword>
<name>A0AAD5QGZ3_PARTN</name>
<gene>
    <name evidence="1" type="ORF">KIN20_007643</name>
</gene>
<comment type="caution">
    <text evidence="1">The sequence shown here is derived from an EMBL/GenBank/DDBJ whole genome shotgun (WGS) entry which is preliminary data.</text>
</comment>
<proteinExistence type="predicted"/>
<sequence length="131" mass="12662">MPVAAKSSSRRLVDLGRLGGWGCGSSGGAVPSATGDSGLRLMCVSGCRGGRIAPGPGCQGAVSAGEHAAQGTATWGGGGGFSLGWRAIGLGWITKNINGWPTQSPEAVPGTQKVGAPKGAAAAKGGMLSCV</sequence>